<evidence type="ECO:0000313" key="7">
    <source>
        <dbReference type="Proteomes" id="UP000823674"/>
    </source>
</evidence>
<sequence>MGTLPDLSAMLAAQLGLTSGGGPSTAVPRAGEVPPSGAANTGKGRKRKRGNSGVEGSAEEASDVPPSGEPQKKKKKRKRTKRSVEAQSEDPEEPTGAEGEEEENQHEEEVSEAEVSREQDDAGEADGSETSLNAALPDGSEEDSGESPLLMRRHNDEIDDEVRSPIPAFPREGNPVLTGEGAVQIGTSSRGSAVLRRVPGTNFPDKVSFHYEGPAPLAYVPEKCGELLRQLRGRAKPLPAVKDLVFGSEYEEAARAKLLGDSAMNVVIDKYDTVLKGVSTELELAKKEHAEKEEASARQLSTSKANVERLNGMVTRAIARRDELKADLVASRGFALPFDMYSLIVHGRRSVDLHKWRNLSVSVQNVFSFSSSFSSYAASARNCRKEQVFTFCYLVDSLGLTTTVAESVSKKASFKDKGNPNAVLRLLRSYGFTDSQISSIVTNYPRLLLLDAEKCLGPKLQVIKSMEGASSSSDRLIETISKVPKLLGMKGDKTISRYYDVVKETIESGKSFKFEKLCHSLPHGMQQNKIRNASVLRELGVPQRLLNPLLVSDHKLVCGDGKFKETLKKVIDMGFDPTSSQFVQALGAVRKLGDKEIQEKVNVYGKLGFSVRDVWEMFLKYPISLRFSEDNVTQTFKILKTCGLIEEEILSVFKKFPQCIGYSRQKIYNSLKTFFGLGFNINQFSMMVKRFPPCLNMSAERLKKRTKFLVKKKNKLMLRKMKWSLNAVASFPQVLGVSMEKRIVPRCNVMKALMLKGLLGDRESILPDKESVLLCTDEEFLDRYVRNHDDKELVAELMSIFTRDSAS</sequence>
<dbReference type="SMART" id="SM00733">
    <property type="entry name" value="Mterf"/>
    <property type="match status" value="6"/>
</dbReference>
<keyword evidence="2" id="KW-0804">Transcription</keyword>
<dbReference type="PANTHER" id="PTHR13068">
    <property type="entry name" value="CGI-12 PROTEIN-RELATED"/>
    <property type="match status" value="1"/>
</dbReference>
<evidence type="ECO:0000256" key="1">
    <source>
        <dbReference type="ARBA" id="ARBA00007692"/>
    </source>
</evidence>
<feature type="compositionally biased region" description="Basic residues" evidence="5">
    <location>
        <begin position="72"/>
        <end position="81"/>
    </location>
</feature>
<comment type="similarity">
    <text evidence="1">Belongs to the mTERF family.</text>
</comment>
<dbReference type="InterPro" id="IPR038538">
    <property type="entry name" value="MTERF_sf"/>
</dbReference>
<organism evidence="6 7">
    <name type="scientific">Brassica rapa subsp. trilocularis</name>
    <dbReference type="NCBI Taxonomy" id="1813537"/>
    <lineage>
        <taxon>Eukaryota</taxon>
        <taxon>Viridiplantae</taxon>
        <taxon>Streptophyta</taxon>
        <taxon>Embryophyta</taxon>
        <taxon>Tracheophyta</taxon>
        <taxon>Spermatophyta</taxon>
        <taxon>Magnoliopsida</taxon>
        <taxon>eudicotyledons</taxon>
        <taxon>Gunneridae</taxon>
        <taxon>Pentapetalae</taxon>
        <taxon>rosids</taxon>
        <taxon>malvids</taxon>
        <taxon>Brassicales</taxon>
        <taxon>Brassicaceae</taxon>
        <taxon>Brassiceae</taxon>
        <taxon>Brassica</taxon>
    </lineage>
</organism>
<dbReference type="EMBL" id="JADBGQ010000009">
    <property type="protein sequence ID" value="KAG5380464.1"/>
    <property type="molecule type" value="Genomic_DNA"/>
</dbReference>
<evidence type="ECO:0000256" key="4">
    <source>
        <dbReference type="SAM" id="Coils"/>
    </source>
</evidence>
<evidence type="ECO:0000256" key="3">
    <source>
        <dbReference type="ARBA" id="ARBA00022946"/>
    </source>
</evidence>
<keyword evidence="7" id="KW-1185">Reference proteome</keyword>
<name>A0ABQ7L1J9_BRACM</name>
<feature type="coiled-coil region" evidence="4">
    <location>
        <begin position="275"/>
        <end position="327"/>
    </location>
</feature>
<dbReference type="PANTHER" id="PTHR13068:SF161">
    <property type="entry name" value="F19K23.4 PROTEIN-RELATED"/>
    <property type="match status" value="1"/>
</dbReference>
<dbReference type="InterPro" id="IPR003690">
    <property type="entry name" value="MTERF"/>
</dbReference>
<dbReference type="Gene3D" id="1.25.70.10">
    <property type="entry name" value="Transcription termination factor 3, mitochondrial"/>
    <property type="match status" value="1"/>
</dbReference>
<dbReference type="Proteomes" id="UP000823674">
    <property type="component" value="Chromosome A07"/>
</dbReference>
<evidence type="ECO:0000256" key="5">
    <source>
        <dbReference type="SAM" id="MobiDB-lite"/>
    </source>
</evidence>
<keyword evidence="2" id="KW-0805">Transcription regulation</keyword>
<feature type="region of interest" description="Disordered" evidence="5">
    <location>
        <begin position="16"/>
        <end position="177"/>
    </location>
</feature>
<feature type="compositionally biased region" description="Acidic residues" evidence="5">
    <location>
        <begin position="87"/>
        <end position="112"/>
    </location>
</feature>
<evidence type="ECO:0000256" key="2">
    <source>
        <dbReference type="ARBA" id="ARBA00022472"/>
    </source>
</evidence>
<evidence type="ECO:0000313" key="6">
    <source>
        <dbReference type="EMBL" id="KAG5380464.1"/>
    </source>
</evidence>
<gene>
    <name evidence="6" type="primary">A07g507850.1_BraROA</name>
    <name evidence="6" type="ORF">IGI04_028306</name>
</gene>
<proteinExistence type="inferred from homology"/>
<comment type="caution">
    <text evidence="6">The sequence shown here is derived from an EMBL/GenBank/DDBJ whole genome shotgun (WGS) entry which is preliminary data.</text>
</comment>
<protein>
    <submittedName>
        <fullName evidence="6">Uncharacterized protein</fullName>
    </submittedName>
</protein>
<dbReference type="Pfam" id="PF02536">
    <property type="entry name" value="mTERF"/>
    <property type="match status" value="1"/>
</dbReference>
<accession>A0ABQ7L1J9</accession>
<reference evidence="6 7" key="1">
    <citation type="submission" date="2021-03" db="EMBL/GenBank/DDBJ databases">
        <authorList>
            <person name="King G.J."/>
            <person name="Bancroft I."/>
            <person name="Baten A."/>
            <person name="Bloomfield J."/>
            <person name="Borpatragohain P."/>
            <person name="He Z."/>
            <person name="Irish N."/>
            <person name="Irwin J."/>
            <person name="Liu K."/>
            <person name="Mauleon R.P."/>
            <person name="Moore J."/>
            <person name="Morris R."/>
            <person name="Ostergaard L."/>
            <person name="Wang B."/>
            <person name="Wells R."/>
        </authorList>
    </citation>
    <scope>NUCLEOTIDE SEQUENCE [LARGE SCALE GENOMIC DNA]</scope>
    <source>
        <strain evidence="6">R-o-18</strain>
        <tissue evidence="6">Leaf</tissue>
    </source>
</reference>
<keyword evidence="4" id="KW-0175">Coiled coil</keyword>
<keyword evidence="3" id="KW-0809">Transit peptide</keyword>
<keyword evidence="2" id="KW-0806">Transcription termination</keyword>